<evidence type="ECO:0000256" key="1">
    <source>
        <dbReference type="SAM" id="Phobius"/>
    </source>
</evidence>
<keyword evidence="1" id="KW-1133">Transmembrane helix</keyword>
<gene>
    <name evidence="2" type="ORF">TVAG_410710</name>
</gene>
<dbReference type="PANTHER" id="PTHR24159:SF5">
    <property type="entry name" value="ANK_REP_REGION DOMAIN-CONTAINING PROTEIN"/>
    <property type="match status" value="1"/>
</dbReference>
<keyword evidence="1" id="KW-0812">Transmembrane</keyword>
<reference evidence="2" key="1">
    <citation type="submission" date="2006-10" db="EMBL/GenBank/DDBJ databases">
        <authorList>
            <person name="Amadeo P."/>
            <person name="Zhao Q."/>
            <person name="Wortman J."/>
            <person name="Fraser-Liggett C."/>
            <person name="Carlton J."/>
        </authorList>
    </citation>
    <scope>NUCLEOTIDE SEQUENCE</scope>
    <source>
        <strain evidence="2">G3</strain>
    </source>
</reference>
<dbReference type="RefSeq" id="XP_001304488.1">
    <property type="nucleotide sequence ID" value="XM_001304487.1"/>
</dbReference>
<dbReference type="Proteomes" id="UP000001542">
    <property type="component" value="Unassembled WGS sequence"/>
</dbReference>
<dbReference type="InterPro" id="IPR036770">
    <property type="entry name" value="Ankyrin_rpt-contain_sf"/>
</dbReference>
<evidence type="ECO:0000313" key="2">
    <source>
        <dbReference type="EMBL" id="EAX91558.1"/>
    </source>
</evidence>
<reference evidence="2" key="2">
    <citation type="journal article" date="2007" name="Science">
        <title>Draft genome sequence of the sexually transmitted pathogen Trichomonas vaginalis.</title>
        <authorList>
            <person name="Carlton J.M."/>
            <person name="Hirt R.P."/>
            <person name="Silva J.C."/>
            <person name="Delcher A.L."/>
            <person name="Schatz M."/>
            <person name="Zhao Q."/>
            <person name="Wortman J.R."/>
            <person name="Bidwell S.L."/>
            <person name="Alsmark U.C.M."/>
            <person name="Besteiro S."/>
            <person name="Sicheritz-Ponten T."/>
            <person name="Noel C.J."/>
            <person name="Dacks J.B."/>
            <person name="Foster P.G."/>
            <person name="Simillion C."/>
            <person name="Van de Peer Y."/>
            <person name="Miranda-Saavedra D."/>
            <person name="Barton G.J."/>
            <person name="Westrop G.D."/>
            <person name="Mueller S."/>
            <person name="Dessi D."/>
            <person name="Fiori P.L."/>
            <person name="Ren Q."/>
            <person name="Paulsen I."/>
            <person name="Zhang H."/>
            <person name="Bastida-Corcuera F.D."/>
            <person name="Simoes-Barbosa A."/>
            <person name="Brown M.T."/>
            <person name="Hayes R.D."/>
            <person name="Mukherjee M."/>
            <person name="Okumura C.Y."/>
            <person name="Schneider R."/>
            <person name="Smith A.J."/>
            <person name="Vanacova S."/>
            <person name="Villalvazo M."/>
            <person name="Haas B.J."/>
            <person name="Pertea M."/>
            <person name="Feldblyum T.V."/>
            <person name="Utterback T.R."/>
            <person name="Shu C.L."/>
            <person name="Osoegawa K."/>
            <person name="de Jong P.J."/>
            <person name="Hrdy I."/>
            <person name="Horvathova L."/>
            <person name="Zubacova Z."/>
            <person name="Dolezal P."/>
            <person name="Malik S.B."/>
            <person name="Logsdon J.M. Jr."/>
            <person name="Henze K."/>
            <person name="Gupta A."/>
            <person name="Wang C.C."/>
            <person name="Dunne R.L."/>
            <person name="Upcroft J.A."/>
            <person name="Upcroft P."/>
            <person name="White O."/>
            <person name="Salzberg S.L."/>
            <person name="Tang P."/>
            <person name="Chiu C.-H."/>
            <person name="Lee Y.-S."/>
            <person name="Embley T.M."/>
            <person name="Coombs G.H."/>
            <person name="Mottram J.C."/>
            <person name="Tachezy J."/>
            <person name="Fraser-Liggett C.M."/>
            <person name="Johnson P.J."/>
        </authorList>
    </citation>
    <scope>NUCLEOTIDE SEQUENCE [LARGE SCALE GENOMIC DNA]</scope>
    <source>
        <strain evidence="2">G3</strain>
    </source>
</reference>
<sequence>MSSSEQTKNEVGCYFNDIKPIEVFEYPSQASKLIWNVNSDNILQTSSQIIEFIKSNKIPIQMTLYLIDIFSQIREKDIKLFTELYKKILNEFSCLIKPENEKLAMLLYYRGFKFENFESEMKEEKILNLYPTESPLYYIAWDKVDDLKSKFPNLDINEKINEITPLDCSIKYGSELCFNYLKNLGAKYTKYSEMYAVQGGNTNIFMEMIEDGKSFDNMINTALDYHNYEIANYLKSNFGQTFDSIAESMHFGNYDVASYLLSNGGNINKIYILFIFTFLIVLSNSLSFHFYRCFIGFSFFSYLPMCYRVFFHFIFIIVL</sequence>
<keyword evidence="3" id="KW-1185">Reference proteome</keyword>
<dbReference type="Gene3D" id="1.25.40.20">
    <property type="entry name" value="Ankyrin repeat-containing domain"/>
    <property type="match status" value="1"/>
</dbReference>
<evidence type="ECO:0008006" key="4">
    <source>
        <dbReference type="Google" id="ProtNLM"/>
    </source>
</evidence>
<dbReference type="EMBL" id="DS114027">
    <property type="protein sequence ID" value="EAX91558.1"/>
    <property type="molecule type" value="Genomic_DNA"/>
</dbReference>
<dbReference type="VEuPathDB" id="TrichDB:TVAG_410710"/>
<proteinExistence type="predicted"/>
<dbReference type="SMR" id="A2FU60"/>
<dbReference type="VEuPathDB" id="TrichDB:TVAGG3_0597750"/>
<keyword evidence="1" id="KW-0472">Membrane</keyword>
<protein>
    <recommendedName>
        <fullName evidence="4">DUF3447 domain-containing protein</fullName>
    </recommendedName>
</protein>
<organism evidence="2 3">
    <name type="scientific">Trichomonas vaginalis (strain ATCC PRA-98 / G3)</name>
    <dbReference type="NCBI Taxonomy" id="412133"/>
    <lineage>
        <taxon>Eukaryota</taxon>
        <taxon>Metamonada</taxon>
        <taxon>Parabasalia</taxon>
        <taxon>Trichomonadida</taxon>
        <taxon>Trichomonadidae</taxon>
        <taxon>Trichomonas</taxon>
    </lineage>
</organism>
<feature type="transmembrane region" description="Helical" evidence="1">
    <location>
        <begin position="270"/>
        <end position="291"/>
    </location>
</feature>
<dbReference type="SUPFAM" id="SSF48403">
    <property type="entry name" value="Ankyrin repeat"/>
    <property type="match status" value="1"/>
</dbReference>
<accession>A2FU60</accession>
<dbReference type="PANTHER" id="PTHR24159">
    <property type="match status" value="1"/>
</dbReference>
<evidence type="ECO:0000313" key="3">
    <source>
        <dbReference type="Proteomes" id="UP000001542"/>
    </source>
</evidence>
<dbReference type="InParanoid" id="A2FU60"/>
<dbReference type="KEGG" id="tva:4749255"/>
<feature type="transmembrane region" description="Helical" evidence="1">
    <location>
        <begin position="297"/>
        <end position="318"/>
    </location>
</feature>
<name>A2FU60_TRIV3</name>
<dbReference type="AlphaFoldDB" id="A2FU60"/>